<evidence type="ECO:0000259" key="4">
    <source>
        <dbReference type="Pfam" id="PF21688"/>
    </source>
</evidence>
<organism evidence="5 6">
    <name type="scientific">Kribbibacterium absianum</name>
    <dbReference type="NCBI Taxonomy" id="3044210"/>
    <lineage>
        <taxon>Bacteria</taxon>
        <taxon>Bacillati</taxon>
        <taxon>Actinomycetota</taxon>
        <taxon>Coriobacteriia</taxon>
        <taxon>Coriobacteriales</taxon>
        <taxon>Kribbibacteriaceae</taxon>
        <taxon>Kribbibacterium</taxon>
    </lineage>
</organism>
<dbReference type="EMBL" id="JASJEX010000004">
    <property type="protein sequence ID" value="MDJ1130202.1"/>
    <property type="molecule type" value="Genomic_DNA"/>
</dbReference>
<dbReference type="PIRSF" id="PIRSF038984">
    <property type="entry name" value="FAD_binding_protein"/>
    <property type="match status" value="1"/>
</dbReference>
<evidence type="ECO:0000313" key="6">
    <source>
        <dbReference type="Proteomes" id="UP001431693"/>
    </source>
</evidence>
<dbReference type="InterPro" id="IPR049516">
    <property type="entry name" value="FAD-depend_C"/>
</dbReference>
<dbReference type="InterPro" id="IPR003953">
    <property type="entry name" value="FAD-dep_OxRdtase_2_FAD-bd"/>
</dbReference>
<accession>A0ABT6ZMC7</accession>
<dbReference type="PANTHER" id="PTHR42842">
    <property type="entry name" value="FAD/NAD(P)-BINDING OXIDOREDUCTASE"/>
    <property type="match status" value="1"/>
</dbReference>
<evidence type="ECO:0000256" key="2">
    <source>
        <dbReference type="ARBA" id="ARBA00023002"/>
    </source>
</evidence>
<dbReference type="PANTHER" id="PTHR42842:SF3">
    <property type="entry name" value="FAD_NAD(P)-BINDING OXIDOREDUCTASE FAMILY PROTEIN"/>
    <property type="match status" value="1"/>
</dbReference>
<dbReference type="InterPro" id="IPR036188">
    <property type="entry name" value="FAD/NAD-bd_sf"/>
</dbReference>
<evidence type="ECO:0000256" key="1">
    <source>
        <dbReference type="ARBA" id="ARBA00022630"/>
    </source>
</evidence>
<reference evidence="5" key="1">
    <citation type="submission" date="2023-05" db="EMBL/GenBank/DDBJ databases">
        <title>[olsenella] sp. nov., isolated from a pig farm feces dump.</title>
        <authorList>
            <person name="Chang Y.-H."/>
        </authorList>
    </citation>
    <scope>NUCLEOTIDE SEQUENCE</scope>
    <source>
        <strain evidence="5">YH-ols2217</strain>
    </source>
</reference>
<sequence length="574" mass="60459">MLEVPNIAVHLGRIDVTDPASEAREVRRAAAKRLGLKPRDVNEARVLRRSIDARRGHEVRLIYTAAVSLKGGASAERALLAGLERRHREQDARPWEETVPTWPEARPCDARPVVVGAGCAGLFCALALAEAGLRPVLIERGDDVDRRSQHVARFNETGRLDTESNIQFGLGGAGTFSDGKLATGTKSPLHRLVLETFVQAGAPADILVDAKPHVGSDLLPGIVARIVGRIRSLGGEVRFRCRLTGLETAGTGDARRVVGVRVVERGESPSGRQPNIEDAAFDIAPGVEREERIAAGGVVLATGHSARDVFELLRDCGAVLERKTFAMGVRIEHLQAQVDECQYGPAAGNPLLGAAPYKLVSRVAGGRSAYSFCMCPGGEVVAAASEPWGVVTNGMSLSARAGLNANAGLLVNVNPSDLPGEDVLAGVALQRECEQAAYRMGGGAFRAPAQLVGDFLQRVASSGPGHVQPTYPRGVTWGEVDGCLPGYVTDALRANLPLMAKKLRCFADPEAVLTGVESRSSSPVRVVRGPDGQAPTLAGLFPCGEGAGYAGGIMSAATDGIETARSLVAWLAEE</sequence>
<comment type="caution">
    <text evidence="5">The sequence shown here is derived from an EMBL/GenBank/DDBJ whole genome shotgun (WGS) entry which is preliminary data.</text>
</comment>
<name>A0ABT6ZMC7_9ACTN</name>
<keyword evidence="2" id="KW-0560">Oxidoreductase</keyword>
<dbReference type="Gene3D" id="3.50.50.60">
    <property type="entry name" value="FAD/NAD(P)-binding domain"/>
    <property type="match status" value="2"/>
</dbReference>
<keyword evidence="1" id="KW-0285">Flavoprotein</keyword>
<proteinExistence type="predicted"/>
<gene>
    <name evidence="5" type="ORF">QJ043_08955</name>
</gene>
<evidence type="ECO:0000259" key="3">
    <source>
        <dbReference type="Pfam" id="PF00890"/>
    </source>
</evidence>
<feature type="domain" description="FAD-dependent oxidoreductase 2 FAD-binding" evidence="3">
    <location>
        <begin position="113"/>
        <end position="143"/>
    </location>
</feature>
<dbReference type="Gene3D" id="3.30.70.2700">
    <property type="match status" value="1"/>
</dbReference>
<protein>
    <submittedName>
        <fullName evidence="5">FAD-binding protein</fullName>
    </submittedName>
</protein>
<dbReference type="Pfam" id="PF00890">
    <property type="entry name" value="FAD_binding_2"/>
    <property type="match status" value="1"/>
</dbReference>
<dbReference type="InterPro" id="IPR028348">
    <property type="entry name" value="FAD-binding_protein"/>
</dbReference>
<dbReference type="Pfam" id="PF21688">
    <property type="entry name" value="FAD-depend_C"/>
    <property type="match status" value="1"/>
</dbReference>
<keyword evidence="6" id="KW-1185">Reference proteome</keyword>
<dbReference type="RefSeq" id="WP_283713364.1">
    <property type="nucleotide sequence ID" value="NZ_JASJEW010000003.1"/>
</dbReference>
<feature type="domain" description="FAD-dependent protein C-terminal" evidence="4">
    <location>
        <begin position="325"/>
        <end position="520"/>
    </location>
</feature>
<evidence type="ECO:0000313" key="5">
    <source>
        <dbReference type="EMBL" id="MDJ1130202.1"/>
    </source>
</evidence>
<dbReference type="Proteomes" id="UP001431693">
    <property type="component" value="Unassembled WGS sequence"/>
</dbReference>
<dbReference type="SUPFAM" id="SSF51905">
    <property type="entry name" value="FAD/NAD(P)-binding domain"/>
    <property type="match status" value="1"/>
</dbReference>